<organism evidence="1 2">
    <name type="scientific">Brachionus plicatilis</name>
    <name type="common">Marine rotifer</name>
    <name type="synonym">Brachionus muelleri</name>
    <dbReference type="NCBI Taxonomy" id="10195"/>
    <lineage>
        <taxon>Eukaryota</taxon>
        <taxon>Metazoa</taxon>
        <taxon>Spiralia</taxon>
        <taxon>Gnathifera</taxon>
        <taxon>Rotifera</taxon>
        <taxon>Eurotatoria</taxon>
        <taxon>Monogononta</taxon>
        <taxon>Pseudotrocha</taxon>
        <taxon>Ploima</taxon>
        <taxon>Brachionidae</taxon>
        <taxon>Brachionus</taxon>
    </lineage>
</organism>
<dbReference type="Proteomes" id="UP000276133">
    <property type="component" value="Unassembled WGS sequence"/>
</dbReference>
<proteinExistence type="predicted"/>
<sequence>MNLEYMLAFNPFDNEFSQFSINFDFLLSIFVNKRRILNYLFHLFWKKNFIRLHRNIYLIKE</sequence>
<keyword evidence="2" id="KW-1185">Reference proteome</keyword>
<dbReference type="AlphaFoldDB" id="A0A3M7RVG2"/>
<dbReference type="EMBL" id="REGN01002531">
    <property type="protein sequence ID" value="RNA27564.1"/>
    <property type="molecule type" value="Genomic_DNA"/>
</dbReference>
<evidence type="ECO:0000313" key="2">
    <source>
        <dbReference type="Proteomes" id="UP000276133"/>
    </source>
</evidence>
<accession>A0A3M7RVG2</accession>
<reference evidence="1 2" key="1">
    <citation type="journal article" date="2018" name="Sci. Rep.">
        <title>Genomic signatures of local adaptation to the degree of environmental predictability in rotifers.</title>
        <authorList>
            <person name="Franch-Gras L."/>
            <person name="Hahn C."/>
            <person name="Garcia-Roger E.M."/>
            <person name="Carmona M.J."/>
            <person name="Serra M."/>
            <person name="Gomez A."/>
        </authorList>
    </citation>
    <scope>NUCLEOTIDE SEQUENCE [LARGE SCALE GENOMIC DNA]</scope>
    <source>
        <strain evidence="1">HYR1</strain>
    </source>
</reference>
<protein>
    <submittedName>
        <fullName evidence="1">Uncharacterized protein</fullName>
    </submittedName>
</protein>
<gene>
    <name evidence="1" type="ORF">BpHYR1_046697</name>
</gene>
<evidence type="ECO:0000313" key="1">
    <source>
        <dbReference type="EMBL" id="RNA27564.1"/>
    </source>
</evidence>
<name>A0A3M7RVG2_BRAPC</name>
<comment type="caution">
    <text evidence="1">The sequence shown here is derived from an EMBL/GenBank/DDBJ whole genome shotgun (WGS) entry which is preliminary data.</text>
</comment>